<keyword evidence="3 7" id="KW-0813">Transport</keyword>
<feature type="transmembrane region" description="Helical" evidence="8">
    <location>
        <begin position="49"/>
        <end position="70"/>
    </location>
</feature>
<feature type="transmembrane region" description="Helical" evidence="8">
    <location>
        <begin position="438"/>
        <end position="456"/>
    </location>
</feature>
<evidence type="ECO:0000256" key="2">
    <source>
        <dbReference type="ARBA" id="ARBA00010992"/>
    </source>
</evidence>
<feature type="transmembrane region" description="Helical" evidence="8">
    <location>
        <begin position="120"/>
        <end position="139"/>
    </location>
</feature>
<feature type="transmembrane region" description="Helical" evidence="8">
    <location>
        <begin position="468"/>
        <end position="488"/>
    </location>
</feature>
<dbReference type="EMBL" id="JAGSXJ010000003">
    <property type="protein sequence ID" value="KAH6694062.1"/>
    <property type="molecule type" value="Genomic_DNA"/>
</dbReference>
<accession>A0A9P8VKK6</accession>
<comment type="similarity">
    <text evidence="2 7">Belongs to the major facilitator superfamily. Sugar transporter (TC 2.A.1.1) family.</text>
</comment>
<feature type="transmembrane region" description="Helical" evidence="8">
    <location>
        <begin position="343"/>
        <end position="361"/>
    </location>
</feature>
<gene>
    <name evidence="10" type="ORF">F5X68DRAFT_248650</name>
</gene>
<reference evidence="10" key="1">
    <citation type="journal article" date="2021" name="Nat. Commun.">
        <title>Genetic determinants of endophytism in the Arabidopsis root mycobiome.</title>
        <authorList>
            <person name="Mesny F."/>
            <person name="Miyauchi S."/>
            <person name="Thiergart T."/>
            <person name="Pickel B."/>
            <person name="Atanasova L."/>
            <person name="Karlsson M."/>
            <person name="Huettel B."/>
            <person name="Barry K.W."/>
            <person name="Haridas S."/>
            <person name="Chen C."/>
            <person name="Bauer D."/>
            <person name="Andreopoulos W."/>
            <person name="Pangilinan J."/>
            <person name="LaButti K."/>
            <person name="Riley R."/>
            <person name="Lipzen A."/>
            <person name="Clum A."/>
            <person name="Drula E."/>
            <person name="Henrissat B."/>
            <person name="Kohler A."/>
            <person name="Grigoriev I.V."/>
            <person name="Martin F.M."/>
            <person name="Hacquard S."/>
        </authorList>
    </citation>
    <scope>NUCLEOTIDE SEQUENCE</scope>
    <source>
        <strain evidence="10">MPI-SDFR-AT-0117</strain>
    </source>
</reference>
<evidence type="ECO:0000256" key="3">
    <source>
        <dbReference type="ARBA" id="ARBA00022448"/>
    </source>
</evidence>
<feature type="domain" description="Major facilitator superfamily (MFS) profile" evidence="9">
    <location>
        <begin position="52"/>
        <end position="491"/>
    </location>
</feature>
<dbReference type="PROSITE" id="PS00216">
    <property type="entry name" value="SUGAR_TRANSPORT_1"/>
    <property type="match status" value="1"/>
</dbReference>
<dbReference type="PANTHER" id="PTHR48022">
    <property type="entry name" value="PLASTIDIC GLUCOSE TRANSPORTER 4"/>
    <property type="match status" value="1"/>
</dbReference>
<evidence type="ECO:0000256" key="6">
    <source>
        <dbReference type="ARBA" id="ARBA00023136"/>
    </source>
</evidence>
<feature type="transmembrane region" description="Helical" evidence="8">
    <location>
        <begin position="90"/>
        <end position="108"/>
    </location>
</feature>
<protein>
    <submittedName>
        <fullName evidence="10">MFS transporter</fullName>
    </submittedName>
</protein>
<evidence type="ECO:0000256" key="5">
    <source>
        <dbReference type="ARBA" id="ARBA00022989"/>
    </source>
</evidence>
<dbReference type="PROSITE" id="PS50850">
    <property type="entry name" value="MFS"/>
    <property type="match status" value="1"/>
</dbReference>
<evidence type="ECO:0000256" key="1">
    <source>
        <dbReference type="ARBA" id="ARBA00004141"/>
    </source>
</evidence>
<evidence type="ECO:0000256" key="7">
    <source>
        <dbReference type="RuleBase" id="RU003346"/>
    </source>
</evidence>
<dbReference type="Proteomes" id="UP000770015">
    <property type="component" value="Unassembled WGS sequence"/>
</dbReference>
<dbReference type="GO" id="GO:0016020">
    <property type="term" value="C:membrane"/>
    <property type="evidence" value="ECO:0007669"/>
    <property type="project" value="UniProtKB-SubCell"/>
</dbReference>
<keyword evidence="5 8" id="KW-1133">Transmembrane helix</keyword>
<dbReference type="AlphaFoldDB" id="A0A9P8VKK6"/>
<dbReference type="Pfam" id="PF00083">
    <property type="entry name" value="Sugar_tr"/>
    <property type="match status" value="1"/>
</dbReference>
<keyword evidence="4 8" id="KW-0812">Transmembrane</keyword>
<dbReference type="FunFam" id="1.20.1250.20:FF:000117">
    <property type="entry name" value="MFS hexose transporter"/>
    <property type="match status" value="1"/>
</dbReference>
<evidence type="ECO:0000313" key="10">
    <source>
        <dbReference type="EMBL" id="KAH6694062.1"/>
    </source>
</evidence>
<dbReference type="InterPro" id="IPR036259">
    <property type="entry name" value="MFS_trans_sf"/>
</dbReference>
<feature type="transmembrane region" description="Helical" evidence="8">
    <location>
        <begin position="368"/>
        <end position="391"/>
    </location>
</feature>
<dbReference type="InterPro" id="IPR020846">
    <property type="entry name" value="MFS_dom"/>
</dbReference>
<keyword evidence="6 8" id="KW-0472">Membrane</keyword>
<dbReference type="PRINTS" id="PR00171">
    <property type="entry name" value="SUGRTRNSPORT"/>
</dbReference>
<dbReference type="SUPFAM" id="SSF103473">
    <property type="entry name" value="MFS general substrate transporter"/>
    <property type="match status" value="1"/>
</dbReference>
<evidence type="ECO:0000256" key="4">
    <source>
        <dbReference type="ARBA" id="ARBA00022692"/>
    </source>
</evidence>
<name>A0A9P8VKK6_9PEZI</name>
<feature type="transmembrane region" description="Helical" evidence="8">
    <location>
        <begin position="403"/>
        <end position="426"/>
    </location>
</feature>
<comment type="caution">
    <text evidence="10">The sequence shown here is derived from an EMBL/GenBank/DDBJ whole genome shotgun (WGS) entry which is preliminary data.</text>
</comment>
<dbReference type="OrthoDB" id="6133115at2759"/>
<dbReference type="InterPro" id="IPR005829">
    <property type="entry name" value="Sugar_transporter_CS"/>
</dbReference>
<evidence type="ECO:0000259" key="9">
    <source>
        <dbReference type="PROSITE" id="PS50850"/>
    </source>
</evidence>
<evidence type="ECO:0000256" key="8">
    <source>
        <dbReference type="SAM" id="Phobius"/>
    </source>
</evidence>
<feature type="transmembrane region" description="Helical" evidence="8">
    <location>
        <begin position="151"/>
        <end position="173"/>
    </location>
</feature>
<dbReference type="InterPro" id="IPR050360">
    <property type="entry name" value="MFS_Sugar_Transporters"/>
</dbReference>
<feature type="transmembrane region" description="Helical" evidence="8">
    <location>
        <begin position="185"/>
        <end position="203"/>
    </location>
</feature>
<feature type="transmembrane region" description="Helical" evidence="8">
    <location>
        <begin position="301"/>
        <end position="323"/>
    </location>
</feature>
<dbReference type="PANTHER" id="PTHR48022:SF64">
    <property type="entry name" value="MAJOR FACILITATOR SUPERFAMILY (MFS) PROFILE DOMAIN-CONTAINING PROTEIN"/>
    <property type="match status" value="1"/>
</dbReference>
<evidence type="ECO:0000313" key="11">
    <source>
        <dbReference type="Proteomes" id="UP000770015"/>
    </source>
</evidence>
<dbReference type="Gene3D" id="1.20.1250.20">
    <property type="entry name" value="MFS general substrate transporter like domains"/>
    <property type="match status" value="1"/>
</dbReference>
<comment type="subcellular location">
    <subcellularLocation>
        <location evidence="1">Membrane</location>
        <topology evidence="1">Multi-pass membrane protein</topology>
    </subcellularLocation>
</comment>
<dbReference type="NCBIfam" id="TIGR00879">
    <property type="entry name" value="SP"/>
    <property type="match status" value="1"/>
</dbReference>
<proteinExistence type="inferred from homology"/>
<feature type="transmembrane region" description="Helical" evidence="8">
    <location>
        <begin position="215"/>
        <end position="232"/>
    </location>
</feature>
<keyword evidence="11" id="KW-1185">Reference proteome</keyword>
<sequence length="533" mass="58818">MEDPKDRQDIMATEKPQLDSSSVVGHAEALLHLDVPRVTWFKHRGLRSLYLRMPILMLCATINGYDGSLLNGLQTIEEWRTYFDNPSGSTLGLLTAIVNVGGFSALFFSPYIADYFGRRIGVALGVVILVIGVVIQSVPSVNQGMFIGGRFLMGFGSNISIGAGPLLIMELAYPQHRGRLTVMYNTLWFVGSIIAAWTVFGTIKYSGQASWRVPVGLQALMPVIQLLGVFSLPESPRWLCSKDRGGEAFDILVKYHANGDRDDPFIQAEYAEIQQTIRLENAVDETGWMVFFQTPGNRKRLLLIILTSFFSQCSGNGLVSYYLHDILKSVGIDDPNDQSLFNGGLQIWSFLVAIGFSVYFVERLGRRLLFLIAAVGMLVVFSIWTGCSAVYAQTGNKGAGSAVLAMIFLFYGVAGFAWPGLTVAYCSEILPYSIRAKGLAICLGTTALAGVLNQYVNPIGLAKLAWKFYFVYIVILVIEIACIWFLFVETKGPTLEEIAVLFDGKDAKVSGRTNKEKLGFEEVEMGRPQEEKV</sequence>
<dbReference type="InterPro" id="IPR003663">
    <property type="entry name" value="Sugar/inositol_transpt"/>
</dbReference>
<organism evidence="10 11">
    <name type="scientific">Plectosphaerella plurivora</name>
    <dbReference type="NCBI Taxonomy" id="936078"/>
    <lineage>
        <taxon>Eukaryota</taxon>
        <taxon>Fungi</taxon>
        <taxon>Dikarya</taxon>
        <taxon>Ascomycota</taxon>
        <taxon>Pezizomycotina</taxon>
        <taxon>Sordariomycetes</taxon>
        <taxon>Hypocreomycetidae</taxon>
        <taxon>Glomerellales</taxon>
        <taxon>Plectosphaerellaceae</taxon>
        <taxon>Plectosphaerella</taxon>
    </lineage>
</organism>
<dbReference type="InterPro" id="IPR005828">
    <property type="entry name" value="MFS_sugar_transport-like"/>
</dbReference>
<dbReference type="GO" id="GO:0005351">
    <property type="term" value="F:carbohydrate:proton symporter activity"/>
    <property type="evidence" value="ECO:0007669"/>
    <property type="project" value="TreeGrafter"/>
</dbReference>